<sequence>MLRRLLRPLSGPPTITWIILAISVAFNALTLTRITKTGFYDKKQYSYIGDDYPRELPVQLDSVAMTFENSDHYKITEFFDTWTEWQTPTQAFPQGRPAVRLGPTGREFNVSMFTQLQCIDTLRQALIYGPDAHSGKCLNYIRQAVLCGSDTTIDAMDAKDENGNVVGTDGVGSTHVCRDWSRVYEYVKENQKGMLWDLRTATK</sequence>
<gene>
    <name evidence="5" type="ORF">DAEQUDRAFT_696094</name>
</gene>
<feature type="transmembrane region" description="Helical" evidence="4">
    <location>
        <begin position="15"/>
        <end position="34"/>
    </location>
</feature>
<dbReference type="GO" id="GO:0016491">
    <property type="term" value="F:oxidoreductase activity"/>
    <property type="evidence" value="ECO:0007669"/>
    <property type="project" value="UniProtKB-KW"/>
</dbReference>
<name>A0A165MUB0_9APHY</name>
<dbReference type="STRING" id="1314783.A0A165MUB0"/>
<reference evidence="5 6" key="1">
    <citation type="journal article" date="2016" name="Mol. Biol. Evol.">
        <title>Comparative Genomics of Early-Diverging Mushroom-Forming Fungi Provides Insights into the Origins of Lignocellulose Decay Capabilities.</title>
        <authorList>
            <person name="Nagy L.G."/>
            <person name="Riley R."/>
            <person name="Tritt A."/>
            <person name="Adam C."/>
            <person name="Daum C."/>
            <person name="Floudas D."/>
            <person name="Sun H."/>
            <person name="Yadav J.S."/>
            <person name="Pangilinan J."/>
            <person name="Larsson K.H."/>
            <person name="Matsuura K."/>
            <person name="Barry K."/>
            <person name="Labutti K."/>
            <person name="Kuo R."/>
            <person name="Ohm R.A."/>
            <person name="Bhattacharya S.S."/>
            <person name="Shirouzu T."/>
            <person name="Yoshinaga Y."/>
            <person name="Martin F.M."/>
            <person name="Grigoriev I.V."/>
            <person name="Hibbett D.S."/>
        </authorList>
    </citation>
    <scope>NUCLEOTIDE SEQUENCE [LARGE SCALE GENOMIC DNA]</scope>
    <source>
        <strain evidence="5 6">L-15889</strain>
    </source>
</reference>
<comment type="similarity">
    <text evidence="3">Belongs to the ustYa family.</text>
</comment>
<dbReference type="OrthoDB" id="3687641at2759"/>
<evidence type="ECO:0000313" key="6">
    <source>
        <dbReference type="Proteomes" id="UP000076727"/>
    </source>
</evidence>
<keyword evidence="4" id="KW-1133">Transmembrane helix</keyword>
<dbReference type="InterPro" id="IPR021765">
    <property type="entry name" value="UstYa-like"/>
</dbReference>
<proteinExistence type="inferred from homology"/>
<dbReference type="PANTHER" id="PTHR33365:SF11">
    <property type="entry name" value="TAT PATHWAY SIGNAL SEQUENCE"/>
    <property type="match status" value="1"/>
</dbReference>
<protein>
    <submittedName>
        <fullName evidence="5">Uncharacterized protein</fullName>
    </submittedName>
</protein>
<comment type="pathway">
    <text evidence="1">Mycotoxin biosynthesis.</text>
</comment>
<keyword evidence="2" id="KW-0560">Oxidoreductase</keyword>
<evidence type="ECO:0000256" key="1">
    <source>
        <dbReference type="ARBA" id="ARBA00004685"/>
    </source>
</evidence>
<dbReference type="Pfam" id="PF11807">
    <property type="entry name" value="UstYa"/>
    <property type="match status" value="1"/>
</dbReference>
<dbReference type="AlphaFoldDB" id="A0A165MUB0"/>
<evidence type="ECO:0000313" key="5">
    <source>
        <dbReference type="EMBL" id="KZT66133.1"/>
    </source>
</evidence>
<evidence type="ECO:0000256" key="3">
    <source>
        <dbReference type="ARBA" id="ARBA00035112"/>
    </source>
</evidence>
<dbReference type="EMBL" id="KV429094">
    <property type="protein sequence ID" value="KZT66133.1"/>
    <property type="molecule type" value="Genomic_DNA"/>
</dbReference>
<keyword evidence="4" id="KW-0812">Transmembrane</keyword>
<dbReference type="Proteomes" id="UP000076727">
    <property type="component" value="Unassembled WGS sequence"/>
</dbReference>
<dbReference type="PANTHER" id="PTHR33365">
    <property type="entry name" value="YALI0B05434P"/>
    <property type="match status" value="1"/>
</dbReference>
<keyword evidence="6" id="KW-1185">Reference proteome</keyword>
<evidence type="ECO:0000256" key="4">
    <source>
        <dbReference type="SAM" id="Phobius"/>
    </source>
</evidence>
<accession>A0A165MUB0</accession>
<organism evidence="5 6">
    <name type="scientific">Daedalea quercina L-15889</name>
    <dbReference type="NCBI Taxonomy" id="1314783"/>
    <lineage>
        <taxon>Eukaryota</taxon>
        <taxon>Fungi</taxon>
        <taxon>Dikarya</taxon>
        <taxon>Basidiomycota</taxon>
        <taxon>Agaricomycotina</taxon>
        <taxon>Agaricomycetes</taxon>
        <taxon>Polyporales</taxon>
        <taxon>Fomitopsis</taxon>
    </lineage>
</organism>
<evidence type="ECO:0000256" key="2">
    <source>
        <dbReference type="ARBA" id="ARBA00023002"/>
    </source>
</evidence>
<keyword evidence="4" id="KW-0472">Membrane</keyword>
<dbReference type="GO" id="GO:0043386">
    <property type="term" value="P:mycotoxin biosynthetic process"/>
    <property type="evidence" value="ECO:0007669"/>
    <property type="project" value="InterPro"/>
</dbReference>